<evidence type="ECO:0000313" key="4">
    <source>
        <dbReference type="Proteomes" id="UP000321960"/>
    </source>
</evidence>
<proteinExistence type="predicted"/>
<sequence length="103" mass="10709">MTSSRPEPGRTAYEARFAGFPLGPRGISPAWADLGPEARAIWAGVEAAVLSDLRAAARAAVQAHDAADAAVKAEAVDEAIEAEKRMEGAVERLRALIAEGRAG</sequence>
<accession>A0A512JAA2</accession>
<name>A0A512JAA2_9HYPH</name>
<keyword evidence="5" id="KW-1185">Reference proteome</keyword>
<reference evidence="2 4" key="3">
    <citation type="submission" date="2019-07" db="EMBL/GenBank/DDBJ databases">
        <title>Whole genome shotgun sequence of Methylobacterium oxalidis NBRC 107715.</title>
        <authorList>
            <person name="Hosoyama A."/>
            <person name="Uohara A."/>
            <person name="Ohji S."/>
            <person name="Ichikawa N."/>
        </authorList>
    </citation>
    <scope>NUCLEOTIDE SEQUENCE [LARGE SCALE GENOMIC DNA]</scope>
    <source>
        <strain evidence="2 4">NBRC 107715</strain>
    </source>
</reference>
<dbReference type="EMBL" id="BJZU01000126">
    <property type="protein sequence ID" value="GEP06866.1"/>
    <property type="molecule type" value="Genomic_DNA"/>
</dbReference>
<evidence type="ECO:0000313" key="2">
    <source>
        <dbReference type="EMBL" id="GEP06866.1"/>
    </source>
</evidence>
<evidence type="ECO:0000256" key="1">
    <source>
        <dbReference type="SAM" id="Coils"/>
    </source>
</evidence>
<dbReference type="AlphaFoldDB" id="A0A512JAA2"/>
<dbReference type="Proteomes" id="UP001156856">
    <property type="component" value="Unassembled WGS sequence"/>
</dbReference>
<dbReference type="Proteomes" id="UP000321960">
    <property type="component" value="Unassembled WGS sequence"/>
</dbReference>
<feature type="coiled-coil region" evidence="1">
    <location>
        <begin position="72"/>
        <end position="99"/>
    </location>
</feature>
<dbReference type="OrthoDB" id="8006203at2"/>
<reference evidence="5" key="2">
    <citation type="journal article" date="2019" name="Int. J. Syst. Evol. Microbiol.">
        <title>The Global Catalogue of Microorganisms (GCM) 10K type strain sequencing project: providing services to taxonomists for standard genome sequencing and annotation.</title>
        <authorList>
            <consortium name="The Broad Institute Genomics Platform"/>
            <consortium name="The Broad Institute Genome Sequencing Center for Infectious Disease"/>
            <person name="Wu L."/>
            <person name="Ma J."/>
        </authorList>
    </citation>
    <scope>NUCLEOTIDE SEQUENCE [LARGE SCALE GENOMIC DNA]</scope>
    <source>
        <strain evidence="5">NBRC 107715</strain>
    </source>
</reference>
<keyword evidence="1" id="KW-0175">Coiled coil</keyword>
<comment type="caution">
    <text evidence="2">The sequence shown here is derived from an EMBL/GenBank/DDBJ whole genome shotgun (WGS) entry which is preliminary data.</text>
</comment>
<protein>
    <submittedName>
        <fullName evidence="2">Uncharacterized protein</fullName>
    </submittedName>
</protein>
<dbReference type="EMBL" id="BSPK01000114">
    <property type="protein sequence ID" value="GLS67584.1"/>
    <property type="molecule type" value="Genomic_DNA"/>
</dbReference>
<reference evidence="3" key="1">
    <citation type="journal article" date="2014" name="Int. J. Syst. Evol. Microbiol.">
        <title>Complete genome of a new Firmicutes species belonging to the dominant human colonic microbiota ('Ruminococcus bicirculans') reveals two chromosomes and a selective capacity to utilize plant glucans.</title>
        <authorList>
            <consortium name="NISC Comparative Sequencing Program"/>
            <person name="Wegmann U."/>
            <person name="Louis P."/>
            <person name="Goesmann A."/>
            <person name="Henrissat B."/>
            <person name="Duncan S.H."/>
            <person name="Flint H.J."/>
        </authorList>
    </citation>
    <scope>NUCLEOTIDE SEQUENCE</scope>
    <source>
        <strain evidence="3">NBRC 107715</strain>
    </source>
</reference>
<reference evidence="3" key="4">
    <citation type="submission" date="2023-01" db="EMBL/GenBank/DDBJ databases">
        <title>Draft genome sequence of Methylobacterium oxalidis strain NBRC 107715.</title>
        <authorList>
            <person name="Sun Q."/>
            <person name="Mori K."/>
        </authorList>
    </citation>
    <scope>NUCLEOTIDE SEQUENCE</scope>
    <source>
        <strain evidence="3">NBRC 107715</strain>
    </source>
</reference>
<gene>
    <name evidence="3" type="ORF">GCM10007888_59680</name>
    <name evidence="2" type="ORF">MOX02_49040</name>
</gene>
<organism evidence="2 4">
    <name type="scientific">Methylobacterium oxalidis</name>
    <dbReference type="NCBI Taxonomy" id="944322"/>
    <lineage>
        <taxon>Bacteria</taxon>
        <taxon>Pseudomonadati</taxon>
        <taxon>Pseudomonadota</taxon>
        <taxon>Alphaproteobacteria</taxon>
        <taxon>Hyphomicrobiales</taxon>
        <taxon>Methylobacteriaceae</taxon>
        <taxon>Methylobacterium</taxon>
    </lineage>
</organism>
<dbReference type="RefSeq" id="WP_147028369.1">
    <property type="nucleotide sequence ID" value="NZ_BJZU01000126.1"/>
</dbReference>
<evidence type="ECO:0000313" key="5">
    <source>
        <dbReference type="Proteomes" id="UP001156856"/>
    </source>
</evidence>
<evidence type="ECO:0000313" key="3">
    <source>
        <dbReference type="EMBL" id="GLS67584.1"/>
    </source>
</evidence>